<evidence type="ECO:0000256" key="3">
    <source>
        <dbReference type="ARBA" id="ARBA00022991"/>
    </source>
</evidence>
<accession>A0A8H3IKJ7</accession>
<dbReference type="PANTHER" id="PTHR47429:SF9">
    <property type="entry name" value="PAS DOMAIN-CONTAINING PROTEIN"/>
    <property type="match status" value="1"/>
</dbReference>
<dbReference type="PROSITE" id="PS50113">
    <property type="entry name" value="PAC"/>
    <property type="match status" value="1"/>
</dbReference>
<feature type="region of interest" description="Disordered" evidence="4">
    <location>
        <begin position="700"/>
        <end position="720"/>
    </location>
</feature>
<feature type="region of interest" description="Disordered" evidence="4">
    <location>
        <begin position="562"/>
        <end position="617"/>
    </location>
</feature>
<dbReference type="GO" id="GO:0005634">
    <property type="term" value="C:nucleus"/>
    <property type="evidence" value="ECO:0007669"/>
    <property type="project" value="TreeGrafter"/>
</dbReference>
<name>A0A8H3IKJ7_9LECA</name>
<protein>
    <recommendedName>
        <fullName evidence="5">PAC domain-containing protein</fullName>
    </recommendedName>
</protein>
<feature type="compositionally biased region" description="Pro residues" evidence="4">
    <location>
        <begin position="674"/>
        <end position="685"/>
    </location>
</feature>
<proteinExistence type="predicted"/>
<dbReference type="InterPro" id="IPR035965">
    <property type="entry name" value="PAS-like_dom_sf"/>
</dbReference>
<feature type="compositionally biased region" description="Polar residues" evidence="4">
    <location>
        <begin position="567"/>
        <end position="597"/>
    </location>
</feature>
<keyword evidence="3" id="KW-0157">Chromophore</keyword>
<feature type="region of interest" description="Disordered" evidence="4">
    <location>
        <begin position="512"/>
        <end position="535"/>
    </location>
</feature>
<feature type="region of interest" description="Disordered" evidence="4">
    <location>
        <begin position="737"/>
        <end position="807"/>
    </location>
</feature>
<evidence type="ECO:0000256" key="2">
    <source>
        <dbReference type="ARBA" id="ARBA00022643"/>
    </source>
</evidence>
<evidence type="ECO:0000313" key="7">
    <source>
        <dbReference type="Proteomes" id="UP000664169"/>
    </source>
</evidence>
<reference evidence="6" key="1">
    <citation type="submission" date="2021-03" db="EMBL/GenBank/DDBJ databases">
        <authorList>
            <person name="Tagirdzhanova G."/>
        </authorList>
    </citation>
    <scope>NUCLEOTIDE SEQUENCE</scope>
</reference>
<evidence type="ECO:0000256" key="1">
    <source>
        <dbReference type="ARBA" id="ARBA00022630"/>
    </source>
</evidence>
<feature type="compositionally biased region" description="Low complexity" evidence="4">
    <location>
        <begin position="422"/>
        <end position="432"/>
    </location>
</feature>
<feature type="region of interest" description="Disordered" evidence="4">
    <location>
        <begin position="665"/>
        <end position="685"/>
    </location>
</feature>
<evidence type="ECO:0000313" key="6">
    <source>
        <dbReference type="EMBL" id="CAF9924295.1"/>
    </source>
</evidence>
<dbReference type="InterPro" id="IPR000700">
    <property type="entry name" value="PAS-assoc_C"/>
</dbReference>
<sequence>MSSRKLDEPGLVKALLEEDLRYLDSKQRALPAVLPESPPIILPSTSIDLRRKRSTMSLHSDDTQDTAPTNTSIAPLQDITSVQDKQNYHPIQIDDPRSFDLVEPGIDQERTYSLEARVELLLSKKHLRAIFADAKLFLKFTTFLSKYRPNSIPLLIYYLDTTKALKAIEYSNAILDGLEAVLFAEFTNTAPKTTANASLQERADQAFAILTQEDLPAYITHVFVDIISASIRTKITGTMAPQLREASEGLAEVFCMSDMSKPDNPIVFSSEEFHRTTQYGLNYAVGRNCRRRDGSPFLNLLTLAPLLDDHGKVRYFIGAQVDVSGLVKDSTNLEALVRLVDEQDAESKNFTKDKKDEFQSLSEMFNHSELETVRLHGGRMHSEQHDSDLTSCSTHVSNRPRLLIREPSDEEDFEPANHSTLPPASSPNISPHSSLSLNAGRLPGVFAHYLILRPHPSLRITFTSPSLRVPGLLQSPFLSRIGGSRRVREELALALSEGRNVTAKVRWLLERGTEPSDGTHDSYGPSSSSQPGKSRWIHCTPLLGATRAIGAWMVIMIDSEDSEHTKTSQTQRPAATNPSTSKQASAISNDTNKARSTNPREEPYPKANHQPTIKPALAPSINSSEWDLDFDLATAGPFPHPPSGTGYSSSPHTTAIITQHQDPYSTKPALASVPSPPPNTTIPPLPRHTPLAFTTTPVPRSTSLNVLRPGNNNSSQHLQPQPSLFANTLTTTTNHPVAANASHIPPFRPFADQQQQQQQPSSNKTADRTTTLPLTNTPPLPPPTSNSGQHTGNSNGNSSNNHNNHNIKPHRLAHRMLGNLLKPSSGERGKV</sequence>
<dbReference type="OrthoDB" id="447251at2759"/>
<feature type="domain" description="PAC" evidence="5">
    <location>
        <begin position="279"/>
        <end position="335"/>
    </location>
</feature>
<gene>
    <name evidence="6" type="ORF">GOMPHAMPRED_003585</name>
</gene>
<dbReference type="Gene3D" id="3.30.450.20">
    <property type="entry name" value="PAS domain"/>
    <property type="match status" value="2"/>
</dbReference>
<evidence type="ECO:0000256" key="4">
    <source>
        <dbReference type="SAM" id="MobiDB-lite"/>
    </source>
</evidence>
<dbReference type="AlphaFoldDB" id="A0A8H3IKJ7"/>
<evidence type="ECO:0000259" key="5">
    <source>
        <dbReference type="PROSITE" id="PS50113"/>
    </source>
</evidence>
<dbReference type="PANTHER" id="PTHR47429">
    <property type="entry name" value="PROTEIN TWIN LOV 1"/>
    <property type="match status" value="1"/>
</dbReference>
<dbReference type="SUPFAM" id="SSF55785">
    <property type="entry name" value="PYP-like sensor domain (PAS domain)"/>
    <property type="match status" value="1"/>
</dbReference>
<comment type="caution">
    <text evidence="6">The sequence shown here is derived from an EMBL/GenBank/DDBJ whole genome shotgun (WGS) entry which is preliminary data.</text>
</comment>
<keyword evidence="2" id="KW-0288">FMN</keyword>
<dbReference type="EMBL" id="CAJPDQ010000021">
    <property type="protein sequence ID" value="CAF9924295.1"/>
    <property type="molecule type" value="Genomic_DNA"/>
</dbReference>
<keyword evidence="7" id="KW-1185">Reference proteome</keyword>
<feature type="compositionally biased region" description="Low complexity" evidence="4">
    <location>
        <begin position="785"/>
        <end position="804"/>
    </location>
</feature>
<keyword evidence="1" id="KW-0285">Flavoprotein</keyword>
<feature type="region of interest" description="Disordered" evidence="4">
    <location>
        <begin position="406"/>
        <end position="432"/>
    </location>
</feature>
<organism evidence="6 7">
    <name type="scientific">Gomphillus americanus</name>
    <dbReference type="NCBI Taxonomy" id="1940652"/>
    <lineage>
        <taxon>Eukaryota</taxon>
        <taxon>Fungi</taxon>
        <taxon>Dikarya</taxon>
        <taxon>Ascomycota</taxon>
        <taxon>Pezizomycotina</taxon>
        <taxon>Lecanoromycetes</taxon>
        <taxon>OSLEUM clade</taxon>
        <taxon>Ostropomycetidae</taxon>
        <taxon>Ostropales</taxon>
        <taxon>Graphidaceae</taxon>
        <taxon>Gomphilloideae</taxon>
        <taxon>Gomphillus</taxon>
    </lineage>
</organism>
<dbReference type="Proteomes" id="UP000664169">
    <property type="component" value="Unassembled WGS sequence"/>
</dbReference>